<dbReference type="InterPro" id="IPR002052">
    <property type="entry name" value="DNA_methylase_N6_adenine_CS"/>
</dbReference>
<dbReference type="Gene3D" id="1.10.8.10">
    <property type="entry name" value="DNA helicase RuvA subunit, C-terminal domain"/>
    <property type="match status" value="1"/>
</dbReference>
<sequence>MTSISLSQLKHECTQLLSDNLKISSREISLEVNQILLFVLKIDNSQLLLKKTISKAQYEKIKKFVSVRASGKPLAYIFKEWSFYGRSFYINSSMLIPRPETELIIDILKEKNILNDNVELLDLGAGSGSIGISAKLETKNKVNLHLSDISKRCVHGIKKNLQKFDIQANVYLSNWFENIPNIKFDVIISNPPYISYKDPHLNELHFEPKRALVSKNDGLADIHKIIKNSTHYLNRQGLMIIEHGYNQKDEVQEIFNRYNFNQVESYKDLLGYYRITKGLFS</sequence>
<dbReference type="InterPro" id="IPR019874">
    <property type="entry name" value="RF_methyltr_PrmC"/>
</dbReference>
<dbReference type="InterPro" id="IPR029063">
    <property type="entry name" value="SAM-dependent_MTases_sf"/>
</dbReference>
<dbReference type="NCBIfam" id="TIGR03534">
    <property type="entry name" value="RF_mod_PrmC"/>
    <property type="match status" value="1"/>
</dbReference>
<dbReference type="SUPFAM" id="SSF53335">
    <property type="entry name" value="S-adenosyl-L-methionine-dependent methyltransferases"/>
    <property type="match status" value="1"/>
</dbReference>
<keyword evidence="3" id="KW-0808">Transferase</keyword>
<gene>
    <name evidence="8" type="ORF">VI33_04125</name>
</gene>
<dbReference type="PROSITE" id="PS00092">
    <property type="entry name" value="N6_MTASE"/>
    <property type="match status" value="1"/>
</dbReference>
<feature type="domain" description="Methyltransferase small" evidence="6">
    <location>
        <begin position="101"/>
        <end position="198"/>
    </location>
</feature>
<dbReference type="PANTHER" id="PTHR18895">
    <property type="entry name" value="HEMK METHYLTRANSFERASE"/>
    <property type="match status" value="1"/>
</dbReference>
<proteinExistence type="predicted"/>
<dbReference type="GO" id="GO:0102559">
    <property type="term" value="F:peptide chain release factor N(5)-glutamine methyltransferase activity"/>
    <property type="evidence" value="ECO:0007669"/>
    <property type="project" value="UniProtKB-EC"/>
</dbReference>
<dbReference type="EMBL" id="CP011002">
    <property type="protein sequence ID" value="AKO65908.1"/>
    <property type="molecule type" value="Genomic_DNA"/>
</dbReference>
<feature type="domain" description="Release factor glutamine methyltransferase N-terminal" evidence="7">
    <location>
        <begin position="29"/>
        <end position="77"/>
    </location>
</feature>
<dbReference type="Proteomes" id="UP000066549">
    <property type="component" value="Chromosome"/>
</dbReference>
<dbReference type="InterPro" id="IPR004556">
    <property type="entry name" value="HemK-like"/>
</dbReference>
<dbReference type="EC" id="2.1.1.297" evidence="1"/>
<dbReference type="InterPro" id="IPR040758">
    <property type="entry name" value="PrmC_N"/>
</dbReference>
<dbReference type="CDD" id="cd02440">
    <property type="entry name" value="AdoMet_MTases"/>
    <property type="match status" value="1"/>
</dbReference>
<evidence type="ECO:0000256" key="2">
    <source>
        <dbReference type="ARBA" id="ARBA00022603"/>
    </source>
</evidence>
<keyword evidence="9" id="KW-1185">Reference proteome</keyword>
<name>A0A0H4J2E3_9PROT</name>
<dbReference type="NCBIfam" id="TIGR00536">
    <property type="entry name" value="hemK_fam"/>
    <property type="match status" value="1"/>
</dbReference>
<dbReference type="PANTHER" id="PTHR18895:SF74">
    <property type="entry name" value="MTRF1L RELEASE FACTOR GLUTAMINE METHYLTRANSFERASE"/>
    <property type="match status" value="1"/>
</dbReference>
<organism evidence="8 9">
    <name type="scientific">Methylophilales bacterium MBRS-H7</name>
    <dbReference type="NCBI Taxonomy" id="1623450"/>
    <lineage>
        <taxon>Bacteria</taxon>
        <taxon>Pseudomonadati</taxon>
        <taxon>Pseudomonadota</taxon>
        <taxon>Betaproteobacteria</taxon>
        <taxon>Nitrosomonadales</taxon>
        <taxon>OM43 clade</taxon>
    </lineage>
</organism>
<dbReference type="Gene3D" id="3.40.50.150">
    <property type="entry name" value="Vaccinia Virus protein VP39"/>
    <property type="match status" value="1"/>
</dbReference>
<accession>A0A0H4J2E3</accession>
<evidence type="ECO:0000256" key="4">
    <source>
        <dbReference type="ARBA" id="ARBA00022691"/>
    </source>
</evidence>
<dbReference type="AlphaFoldDB" id="A0A0H4J2E3"/>
<dbReference type="GO" id="GO:0032259">
    <property type="term" value="P:methylation"/>
    <property type="evidence" value="ECO:0007669"/>
    <property type="project" value="UniProtKB-KW"/>
</dbReference>
<dbReference type="InterPro" id="IPR050320">
    <property type="entry name" value="N5-glutamine_MTase"/>
</dbReference>
<dbReference type="PATRIC" id="fig|1623450.3.peg.818"/>
<evidence type="ECO:0000313" key="8">
    <source>
        <dbReference type="EMBL" id="AKO65908.1"/>
    </source>
</evidence>
<evidence type="ECO:0000313" key="9">
    <source>
        <dbReference type="Proteomes" id="UP000066549"/>
    </source>
</evidence>
<keyword evidence="2" id="KW-0489">Methyltransferase</keyword>
<evidence type="ECO:0000256" key="5">
    <source>
        <dbReference type="ARBA" id="ARBA00048391"/>
    </source>
</evidence>
<dbReference type="InterPro" id="IPR007848">
    <property type="entry name" value="Small_mtfrase_dom"/>
</dbReference>
<protein>
    <recommendedName>
        <fullName evidence="1">peptide chain release factor N(5)-glutamine methyltransferase</fullName>
        <ecNumber evidence="1">2.1.1.297</ecNumber>
    </recommendedName>
</protein>
<dbReference type="OrthoDB" id="9800643at2"/>
<evidence type="ECO:0000256" key="1">
    <source>
        <dbReference type="ARBA" id="ARBA00012771"/>
    </source>
</evidence>
<dbReference type="Pfam" id="PF05175">
    <property type="entry name" value="MTS"/>
    <property type="match status" value="1"/>
</dbReference>
<evidence type="ECO:0000256" key="3">
    <source>
        <dbReference type="ARBA" id="ARBA00022679"/>
    </source>
</evidence>
<evidence type="ECO:0000259" key="6">
    <source>
        <dbReference type="Pfam" id="PF05175"/>
    </source>
</evidence>
<comment type="catalytic activity">
    <reaction evidence="5">
        <text>L-glutaminyl-[peptide chain release factor] + S-adenosyl-L-methionine = N(5)-methyl-L-glutaminyl-[peptide chain release factor] + S-adenosyl-L-homocysteine + H(+)</text>
        <dbReference type="Rhea" id="RHEA:42896"/>
        <dbReference type="Rhea" id="RHEA-COMP:10271"/>
        <dbReference type="Rhea" id="RHEA-COMP:10272"/>
        <dbReference type="ChEBI" id="CHEBI:15378"/>
        <dbReference type="ChEBI" id="CHEBI:30011"/>
        <dbReference type="ChEBI" id="CHEBI:57856"/>
        <dbReference type="ChEBI" id="CHEBI:59789"/>
        <dbReference type="ChEBI" id="CHEBI:61891"/>
        <dbReference type="EC" id="2.1.1.297"/>
    </reaction>
</comment>
<keyword evidence="4" id="KW-0949">S-adenosyl-L-methionine</keyword>
<dbReference type="Pfam" id="PF17827">
    <property type="entry name" value="PrmC_N"/>
    <property type="match status" value="1"/>
</dbReference>
<evidence type="ECO:0000259" key="7">
    <source>
        <dbReference type="Pfam" id="PF17827"/>
    </source>
</evidence>
<dbReference type="GO" id="GO:0003676">
    <property type="term" value="F:nucleic acid binding"/>
    <property type="evidence" value="ECO:0007669"/>
    <property type="project" value="InterPro"/>
</dbReference>
<reference evidence="8 9" key="1">
    <citation type="submission" date="2015-03" db="EMBL/GenBank/DDBJ databases">
        <title>Comparative analysis of the OM43 clade including a novel species from Red Sea uncovers genomic and metabolic diversity among marine methylotrophs.</title>
        <authorList>
            <person name="Jimenez-Infante F."/>
            <person name="Ngugi D.K."/>
            <person name="Vinu M."/>
            <person name="Alam I."/>
            <person name="Kamau A."/>
            <person name="Blom J."/>
            <person name="Bajic V.B."/>
            <person name="Stingl U."/>
        </authorList>
    </citation>
    <scope>NUCLEOTIDE SEQUENCE [LARGE SCALE GENOMIC DNA]</scope>
    <source>
        <strain evidence="8 9">MBRSH7</strain>
    </source>
</reference>